<feature type="chain" id="PRO_5025443634" description="SEA domain-containing protein" evidence="12">
    <location>
        <begin position="20"/>
        <end position="406"/>
    </location>
</feature>
<dbReference type="InterPro" id="IPR036364">
    <property type="entry name" value="SEA_dom_sf"/>
</dbReference>
<dbReference type="InterPro" id="IPR000082">
    <property type="entry name" value="SEA_dom"/>
</dbReference>
<dbReference type="GO" id="GO:0005886">
    <property type="term" value="C:plasma membrane"/>
    <property type="evidence" value="ECO:0007669"/>
    <property type="project" value="UniProtKB-SubCell"/>
</dbReference>
<evidence type="ECO:0000256" key="10">
    <source>
        <dbReference type="SAM" id="MobiDB-lite"/>
    </source>
</evidence>
<dbReference type="Proteomes" id="UP000472270">
    <property type="component" value="Unassembled WGS sequence"/>
</dbReference>
<keyword evidence="5" id="KW-0677">Repeat</keyword>
<keyword evidence="8" id="KW-0325">Glycoprotein</keyword>
<reference evidence="15" key="2">
    <citation type="submission" date="2025-09" db="UniProtKB">
        <authorList>
            <consortium name="Ensembl"/>
        </authorList>
    </citation>
    <scope>IDENTIFICATION</scope>
</reference>
<feature type="transmembrane region" description="Helical" evidence="11">
    <location>
        <begin position="263"/>
        <end position="291"/>
    </location>
</feature>
<feature type="compositionally biased region" description="Basic and acidic residues" evidence="10">
    <location>
        <begin position="397"/>
        <end position="406"/>
    </location>
</feature>
<evidence type="ECO:0000256" key="8">
    <source>
        <dbReference type="ARBA" id="ARBA00023180"/>
    </source>
</evidence>
<dbReference type="PROSITE" id="PS50024">
    <property type="entry name" value="SEA"/>
    <property type="match status" value="1"/>
</dbReference>
<feature type="compositionally biased region" description="Low complexity" evidence="10">
    <location>
        <begin position="299"/>
        <end position="309"/>
    </location>
</feature>
<evidence type="ECO:0000256" key="9">
    <source>
        <dbReference type="PROSITE-ProRule" id="PRU00076"/>
    </source>
</evidence>
<dbReference type="SMART" id="SM00200">
    <property type="entry name" value="SEA"/>
    <property type="match status" value="1"/>
</dbReference>
<comment type="caution">
    <text evidence="9">Lacks conserved residue(s) required for the propagation of feature annotation.</text>
</comment>
<name>A0A673JTE4_9TELE</name>
<feature type="compositionally biased region" description="Polar residues" evidence="10">
    <location>
        <begin position="334"/>
        <end position="349"/>
    </location>
</feature>
<evidence type="ECO:0000256" key="11">
    <source>
        <dbReference type="SAM" id="Phobius"/>
    </source>
</evidence>
<evidence type="ECO:0000256" key="7">
    <source>
        <dbReference type="ARBA" id="ARBA00023157"/>
    </source>
</evidence>
<feature type="domain" description="EGF-like" evidence="14">
    <location>
        <begin position="76"/>
        <end position="116"/>
    </location>
</feature>
<evidence type="ECO:0000256" key="2">
    <source>
        <dbReference type="ARBA" id="ARBA00022475"/>
    </source>
</evidence>
<evidence type="ECO:0000256" key="4">
    <source>
        <dbReference type="ARBA" id="ARBA00022729"/>
    </source>
</evidence>
<keyword evidence="3 9" id="KW-0245">EGF-like domain</keyword>
<reference evidence="15" key="1">
    <citation type="submission" date="2025-08" db="UniProtKB">
        <authorList>
            <consortium name="Ensembl"/>
        </authorList>
    </citation>
    <scope>IDENTIFICATION</scope>
</reference>
<keyword evidence="11" id="KW-1133">Transmembrane helix</keyword>
<dbReference type="PROSITE" id="PS50026">
    <property type="entry name" value="EGF_3"/>
    <property type="match status" value="1"/>
</dbReference>
<keyword evidence="2" id="KW-1003">Cell membrane</keyword>
<keyword evidence="4 12" id="KW-0732">Signal</keyword>
<dbReference type="Ensembl" id="ENSSRHT00000058955.1">
    <property type="protein sequence ID" value="ENSSRHP00000057352.1"/>
    <property type="gene ID" value="ENSSRHG00000028771.1"/>
</dbReference>
<evidence type="ECO:0008006" key="17">
    <source>
        <dbReference type="Google" id="ProtNLM"/>
    </source>
</evidence>
<feature type="compositionally biased region" description="Low complexity" evidence="10">
    <location>
        <begin position="46"/>
        <end position="70"/>
    </location>
</feature>
<dbReference type="PANTHER" id="PTHR24037">
    <property type="entry name" value="HEART DEVELOPMENT PROTEIN WITH EGF-LIKE DOMAINS 1"/>
    <property type="match status" value="1"/>
</dbReference>
<feature type="compositionally biased region" description="Basic and acidic residues" evidence="10">
    <location>
        <begin position="351"/>
        <end position="363"/>
    </location>
</feature>
<evidence type="ECO:0000256" key="12">
    <source>
        <dbReference type="SAM" id="SignalP"/>
    </source>
</evidence>
<dbReference type="PANTHER" id="PTHR24037:SF7">
    <property type="entry name" value="FLOCCULATION PROTEIN FLO11 ISOFORM X1-RELATED"/>
    <property type="match status" value="1"/>
</dbReference>
<dbReference type="AlphaFoldDB" id="A0A673JTE4"/>
<sequence>MDIPLKTILIFCLVAATTTDPPDAVYYGLSATSPNIKPFSTAPEETSTGTFITDTTTDSTDDTPASTTAATATTTKQSPCDSSPCIGDSTCEERLGGFFVCICQPGLVYLEIRGCIQTKVFPGSLSLNRDYNQDMADKMSKEFQQIAGEIEKQLRNILGNDNGYINSIVLSLSGSVIAEVQNFYDLSSSATSDSVGKKIDDAISEIINATNYTRGSMCDIDICDSTTTEACEEQVASGTVRCTCKEGYIRSQFTSLFCHRKYLFSYLLVVTVVSTVLGALLIIFIVALIVVSCRNQKGSSSSQEDFSSSYGNKELHKPTGVPRIPRANPDAGWKSNNLEMTDSGSNQALVTRDRPESKARYTDYDEDVSNRGQVPPAYSGYGGRGVENGGVHNPYFRQDDDRMRRY</sequence>
<evidence type="ECO:0000256" key="3">
    <source>
        <dbReference type="ARBA" id="ARBA00022536"/>
    </source>
</evidence>
<proteinExistence type="predicted"/>
<evidence type="ECO:0000259" key="13">
    <source>
        <dbReference type="PROSITE" id="PS50024"/>
    </source>
</evidence>
<keyword evidence="11" id="KW-0812">Transmembrane</keyword>
<accession>A0A673JTE4</accession>
<comment type="subcellular location">
    <subcellularLocation>
        <location evidence="1">Cell membrane</location>
    </subcellularLocation>
</comment>
<evidence type="ECO:0000256" key="6">
    <source>
        <dbReference type="ARBA" id="ARBA00023136"/>
    </source>
</evidence>
<organism evidence="15 16">
    <name type="scientific">Sinocyclocheilus rhinocerous</name>
    <dbReference type="NCBI Taxonomy" id="307959"/>
    <lineage>
        <taxon>Eukaryota</taxon>
        <taxon>Metazoa</taxon>
        <taxon>Chordata</taxon>
        <taxon>Craniata</taxon>
        <taxon>Vertebrata</taxon>
        <taxon>Euteleostomi</taxon>
        <taxon>Actinopterygii</taxon>
        <taxon>Neopterygii</taxon>
        <taxon>Teleostei</taxon>
        <taxon>Ostariophysi</taxon>
        <taxon>Cypriniformes</taxon>
        <taxon>Cyprinidae</taxon>
        <taxon>Cyprininae</taxon>
        <taxon>Sinocyclocheilus</taxon>
    </lineage>
</organism>
<evidence type="ECO:0000259" key="14">
    <source>
        <dbReference type="PROSITE" id="PS50026"/>
    </source>
</evidence>
<feature type="region of interest" description="Disordered" evidence="10">
    <location>
        <begin position="299"/>
        <end position="406"/>
    </location>
</feature>
<evidence type="ECO:0000256" key="1">
    <source>
        <dbReference type="ARBA" id="ARBA00004236"/>
    </source>
</evidence>
<keyword evidence="16" id="KW-1185">Reference proteome</keyword>
<dbReference type="Pfam" id="PF01390">
    <property type="entry name" value="SEA"/>
    <property type="match status" value="1"/>
</dbReference>
<evidence type="ECO:0000256" key="5">
    <source>
        <dbReference type="ARBA" id="ARBA00022737"/>
    </source>
</evidence>
<keyword evidence="7" id="KW-1015">Disulfide bond</keyword>
<dbReference type="Gene3D" id="3.30.70.960">
    <property type="entry name" value="SEA domain"/>
    <property type="match status" value="1"/>
</dbReference>
<feature type="domain" description="SEA" evidence="13">
    <location>
        <begin position="117"/>
        <end position="224"/>
    </location>
</feature>
<dbReference type="SUPFAM" id="SSF82671">
    <property type="entry name" value="SEA domain"/>
    <property type="match status" value="1"/>
</dbReference>
<gene>
    <name evidence="15" type="primary">muc13b</name>
</gene>
<feature type="signal peptide" evidence="12">
    <location>
        <begin position="1"/>
        <end position="19"/>
    </location>
</feature>
<evidence type="ECO:0000313" key="16">
    <source>
        <dbReference type="Proteomes" id="UP000472270"/>
    </source>
</evidence>
<protein>
    <recommendedName>
        <fullName evidence="17">SEA domain-containing protein</fullName>
    </recommendedName>
</protein>
<evidence type="ECO:0000313" key="15">
    <source>
        <dbReference type="Ensembl" id="ENSSRHP00000057352.1"/>
    </source>
</evidence>
<keyword evidence="6 11" id="KW-0472">Membrane</keyword>
<feature type="region of interest" description="Disordered" evidence="10">
    <location>
        <begin position="37"/>
        <end position="70"/>
    </location>
</feature>
<dbReference type="InterPro" id="IPR000742">
    <property type="entry name" value="EGF"/>
</dbReference>